<dbReference type="Proteomes" id="UP000217199">
    <property type="component" value="Unassembled WGS sequence"/>
</dbReference>
<dbReference type="AlphaFoldDB" id="A0A286UWZ0"/>
<dbReference type="PROSITE" id="PS50829">
    <property type="entry name" value="GYF"/>
    <property type="match status" value="1"/>
</dbReference>
<evidence type="ECO:0000256" key="2">
    <source>
        <dbReference type="SAM" id="MobiDB-lite"/>
    </source>
</evidence>
<accession>A0A286UWZ0</accession>
<dbReference type="InterPro" id="IPR003169">
    <property type="entry name" value="GYF"/>
</dbReference>
<evidence type="ECO:0000313" key="4">
    <source>
        <dbReference type="EMBL" id="PAV24042.1"/>
    </source>
</evidence>
<keyword evidence="5" id="KW-1185">Reference proteome</keyword>
<feature type="compositionally biased region" description="Acidic residues" evidence="2">
    <location>
        <begin position="115"/>
        <end position="147"/>
    </location>
</feature>
<dbReference type="PANTHER" id="PTHR13138">
    <property type="entry name" value="PROTEIN LIN1"/>
    <property type="match status" value="1"/>
</dbReference>
<evidence type="ECO:0000313" key="5">
    <source>
        <dbReference type="Proteomes" id="UP000217199"/>
    </source>
</evidence>
<dbReference type="OrthoDB" id="331341at2759"/>
<organism evidence="4 5">
    <name type="scientific">Pyrrhoderma noxium</name>
    <dbReference type="NCBI Taxonomy" id="2282107"/>
    <lineage>
        <taxon>Eukaryota</taxon>
        <taxon>Fungi</taxon>
        <taxon>Dikarya</taxon>
        <taxon>Basidiomycota</taxon>
        <taxon>Agaricomycotina</taxon>
        <taxon>Agaricomycetes</taxon>
        <taxon>Hymenochaetales</taxon>
        <taxon>Hymenochaetaceae</taxon>
        <taxon>Pyrrhoderma</taxon>
    </lineage>
</organism>
<dbReference type="SUPFAM" id="SSF55277">
    <property type="entry name" value="GYF domain"/>
    <property type="match status" value="1"/>
</dbReference>
<dbReference type="Gene3D" id="3.30.1490.40">
    <property type="match status" value="1"/>
</dbReference>
<dbReference type="GO" id="GO:0005682">
    <property type="term" value="C:U5 snRNP"/>
    <property type="evidence" value="ECO:0007669"/>
    <property type="project" value="InterPro"/>
</dbReference>
<protein>
    <submittedName>
        <fullName evidence="4">Lin1 family</fullName>
    </submittedName>
</protein>
<feature type="region of interest" description="Disordered" evidence="2">
    <location>
        <begin position="1"/>
        <end position="165"/>
    </location>
</feature>
<dbReference type="FunCoup" id="A0A286UWZ0">
    <property type="interactions" value="601"/>
</dbReference>
<gene>
    <name evidence="4" type="ORF">PNOK_0111000</name>
</gene>
<dbReference type="STRING" id="2282107.A0A286UWZ0"/>
<reference evidence="4 5" key="1">
    <citation type="journal article" date="2017" name="Mol. Ecol.">
        <title>Comparative and population genomic landscape of Phellinus noxius: A hypervariable fungus causing root rot in trees.</title>
        <authorList>
            <person name="Chung C.L."/>
            <person name="Lee T.J."/>
            <person name="Akiba M."/>
            <person name="Lee H.H."/>
            <person name="Kuo T.H."/>
            <person name="Liu D."/>
            <person name="Ke H.M."/>
            <person name="Yokoi T."/>
            <person name="Roa M.B."/>
            <person name="Lu M.J."/>
            <person name="Chang Y.Y."/>
            <person name="Ann P.J."/>
            <person name="Tsai J.N."/>
            <person name="Chen C.Y."/>
            <person name="Tzean S.S."/>
            <person name="Ota Y."/>
            <person name="Hattori T."/>
            <person name="Sahashi N."/>
            <person name="Liou R.F."/>
            <person name="Kikuchi T."/>
            <person name="Tsai I.J."/>
        </authorList>
    </citation>
    <scope>NUCLEOTIDE SEQUENCE [LARGE SCALE GENOMIC DNA]</scope>
    <source>
        <strain evidence="4 5">FFPRI411160</strain>
    </source>
</reference>
<feature type="compositionally biased region" description="Acidic residues" evidence="2">
    <location>
        <begin position="59"/>
        <end position="68"/>
    </location>
</feature>
<dbReference type="InterPro" id="IPR039905">
    <property type="entry name" value="CD2BP2/Lin1"/>
</dbReference>
<dbReference type="InParanoid" id="A0A286UWZ0"/>
<comment type="caution">
    <text evidence="4">The sequence shown here is derived from an EMBL/GenBank/DDBJ whole genome shotgun (WGS) entry which is preliminary data.</text>
</comment>
<dbReference type="InterPro" id="IPR035445">
    <property type="entry name" value="GYF-like_dom_sf"/>
</dbReference>
<keyword evidence="1" id="KW-0175">Coiled coil</keyword>
<dbReference type="EMBL" id="NBII01000001">
    <property type="protein sequence ID" value="PAV24042.1"/>
    <property type="molecule type" value="Genomic_DNA"/>
</dbReference>
<dbReference type="PANTHER" id="PTHR13138:SF3">
    <property type="entry name" value="CD2 ANTIGEN CYTOPLASMIC TAIL-BINDING PROTEIN 2"/>
    <property type="match status" value="1"/>
</dbReference>
<feature type="compositionally biased region" description="Basic and acidic residues" evidence="2">
    <location>
        <begin position="90"/>
        <end position="113"/>
    </location>
</feature>
<name>A0A286UWZ0_9AGAM</name>
<evidence type="ECO:0000259" key="3">
    <source>
        <dbReference type="PROSITE" id="PS50829"/>
    </source>
</evidence>
<feature type="coiled-coil region" evidence="1">
    <location>
        <begin position="198"/>
        <end position="230"/>
    </location>
</feature>
<evidence type="ECO:0000256" key="1">
    <source>
        <dbReference type="SAM" id="Coils"/>
    </source>
</evidence>
<sequence>MKRTNPSVERLSSAKASQPKKTRFVSPEEDPARFGEDVDAQLEESKNQTRKRKVKTEGYDSDSSDDGEGVVLSRRKDAENDDDDDMFAMAEKEAQPEESTGKKKKTEYLRLGDIEGQEFNEGDDGSGQDEGEGEGSESESEPEDEDDAERRAKAGMGYELSSFNMREEMEEGKFTEDGTFVRTFDPHVIHDRWLEGADEREMKKARRAKRAQEKAEREKLKAEAQEMQQMGGKEEMEKELLSFLKRGESVLEALARLGEKNKKAKAKEKVAKHSKGRKNQMDLDNGETKAHLENGAKSTQKSKIEQLTSLASNLMSLGDVDIYNKTYEHILRSIRSMGNVEPDWAPPAVTYEYKWNTPEADATATSDAQLFGPFSETEMRAWFDANYFGDSGEKINVRVSGGEWGEWSEVID</sequence>
<proteinExistence type="predicted"/>
<feature type="domain" description="GYF" evidence="3">
    <location>
        <begin position="352"/>
        <end position="412"/>
    </location>
</feature>
<dbReference type="Pfam" id="PF02213">
    <property type="entry name" value="GYF"/>
    <property type="match status" value="1"/>
</dbReference>
<feature type="region of interest" description="Disordered" evidence="2">
    <location>
        <begin position="263"/>
        <end position="286"/>
    </location>
</feature>